<comment type="catalytic activity">
    <reaction evidence="11">
        <text>L-valine + 2-oxoglutarate = 3-methyl-2-oxobutanoate + L-glutamate</text>
        <dbReference type="Rhea" id="RHEA:24813"/>
        <dbReference type="ChEBI" id="CHEBI:11851"/>
        <dbReference type="ChEBI" id="CHEBI:16810"/>
        <dbReference type="ChEBI" id="CHEBI:29985"/>
        <dbReference type="ChEBI" id="CHEBI:57762"/>
        <dbReference type="EC" id="2.6.1.42"/>
    </reaction>
</comment>
<sequence length="405" mass="46102">MQSFSRKINQQFGIIKFCSFFENLFQNFQHHDLITILATELRAKPKSTDPLKFGHHYTDHMFEVNWQSGKGWDAPTISPLHNLSLHPGSKVFHYAIELFEGLKAYKGIDGKIRLFRPDMNMQRMRRTAERASLPDFSGDELLKIINDLVQIEREWIPNSPMTSLYIRPAFIGTDPTLGVGKSSSAKLFVLTSPIGQYWDESVEGEKAVSLLADPAYVRSFYGGVGAYKMGCNYAPTIFVAQIAHQKQCQQVLWLHGPNENIAEVGTMNIFVFWKNEQGEEELITPTLSGEIILPGITRDSIITLTREWNEFKVIERNISMAEIRKATKEKRILQIFGSGTACVVTPVGRILYKNNSTDTYEELLIPTLQCKANVMQRCRDAISDIQVSKFLVFNSFLIYCLGFSY</sequence>
<dbReference type="NCBIfam" id="TIGR01123">
    <property type="entry name" value="ilvE_II"/>
    <property type="match status" value="1"/>
</dbReference>
<dbReference type="Proteomes" id="UP000038040">
    <property type="component" value="Unplaced"/>
</dbReference>
<reference evidence="15" key="1">
    <citation type="submission" date="2016-04" db="UniProtKB">
        <authorList>
            <consortium name="WormBaseParasite"/>
        </authorList>
    </citation>
    <scope>IDENTIFICATION</scope>
</reference>
<dbReference type="SUPFAM" id="SSF56752">
    <property type="entry name" value="D-aminoacid aminotransferase-like PLP-dependent enzymes"/>
    <property type="match status" value="1"/>
</dbReference>
<dbReference type="CDD" id="cd01557">
    <property type="entry name" value="BCAT_beta_family"/>
    <property type="match status" value="1"/>
</dbReference>
<organism evidence="13 15">
    <name type="scientific">Dracunculus medinensis</name>
    <name type="common">Guinea worm</name>
    <dbReference type="NCBI Taxonomy" id="318479"/>
    <lineage>
        <taxon>Eukaryota</taxon>
        <taxon>Metazoa</taxon>
        <taxon>Ecdysozoa</taxon>
        <taxon>Nematoda</taxon>
        <taxon>Chromadorea</taxon>
        <taxon>Rhabditida</taxon>
        <taxon>Spirurina</taxon>
        <taxon>Dracunculoidea</taxon>
        <taxon>Dracunculidae</taxon>
        <taxon>Dracunculus</taxon>
    </lineage>
</organism>
<dbReference type="PIRSF" id="PIRSF006468">
    <property type="entry name" value="BCAT1"/>
    <property type="match status" value="1"/>
</dbReference>
<dbReference type="InterPro" id="IPR033939">
    <property type="entry name" value="BCAT_family"/>
</dbReference>
<name>A0A158Q3W1_DRAME</name>
<evidence type="ECO:0000256" key="5">
    <source>
        <dbReference type="ARBA" id="ARBA00022679"/>
    </source>
</evidence>
<keyword evidence="3 11" id="KW-0032">Aminotransferase</keyword>
<evidence type="ECO:0000256" key="4">
    <source>
        <dbReference type="ARBA" id="ARBA00022605"/>
    </source>
</evidence>
<comment type="catalytic activity">
    <reaction evidence="11">
        <text>L-leucine + 2-oxoglutarate = 4-methyl-2-oxopentanoate + L-glutamate</text>
        <dbReference type="Rhea" id="RHEA:18321"/>
        <dbReference type="ChEBI" id="CHEBI:16810"/>
        <dbReference type="ChEBI" id="CHEBI:17865"/>
        <dbReference type="ChEBI" id="CHEBI:29985"/>
        <dbReference type="ChEBI" id="CHEBI:57427"/>
        <dbReference type="EC" id="2.6.1.42"/>
    </reaction>
</comment>
<dbReference type="FunFam" id="3.30.470.10:FF:000002">
    <property type="entry name" value="Branched-chain-amino-acid aminotransferase"/>
    <property type="match status" value="1"/>
</dbReference>
<evidence type="ECO:0000256" key="11">
    <source>
        <dbReference type="RuleBase" id="RU004517"/>
    </source>
</evidence>
<dbReference type="InterPro" id="IPR043131">
    <property type="entry name" value="BCAT-like_N"/>
</dbReference>
<dbReference type="STRING" id="318479.A0A158Q3W1"/>
<dbReference type="EMBL" id="UYYG01001160">
    <property type="protein sequence ID" value="VDN57506.1"/>
    <property type="molecule type" value="Genomic_DNA"/>
</dbReference>
<dbReference type="Proteomes" id="UP000274756">
    <property type="component" value="Unassembled WGS sequence"/>
</dbReference>
<proteinExistence type="inferred from homology"/>
<evidence type="ECO:0000313" key="12">
    <source>
        <dbReference type="EMBL" id="VDN57506.1"/>
    </source>
</evidence>
<evidence type="ECO:0000256" key="8">
    <source>
        <dbReference type="PIRSR" id="PIRSR006468-1"/>
    </source>
</evidence>
<dbReference type="Pfam" id="PF01063">
    <property type="entry name" value="Aminotran_4"/>
    <property type="match status" value="1"/>
</dbReference>
<dbReference type="OrthoDB" id="1732691at2759"/>
<dbReference type="InterPro" id="IPR018300">
    <property type="entry name" value="Aminotrans_IV_CS"/>
</dbReference>
<dbReference type="GO" id="GO:0005739">
    <property type="term" value="C:mitochondrion"/>
    <property type="evidence" value="ECO:0007669"/>
    <property type="project" value="TreeGrafter"/>
</dbReference>
<keyword evidence="6 10" id="KW-0663">Pyridoxal phosphate</keyword>
<evidence type="ECO:0000256" key="1">
    <source>
        <dbReference type="ARBA" id="ARBA00001933"/>
    </source>
</evidence>
<accession>A0A158Q3W1</accession>
<dbReference type="PANTHER" id="PTHR11825">
    <property type="entry name" value="SUBGROUP IIII AMINOTRANSFERASE"/>
    <property type="match status" value="1"/>
</dbReference>
<keyword evidence="4 11" id="KW-0028">Amino-acid biosynthesis</keyword>
<dbReference type="NCBIfam" id="NF009897">
    <property type="entry name" value="PRK13357.1"/>
    <property type="match status" value="1"/>
</dbReference>
<evidence type="ECO:0000256" key="10">
    <source>
        <dbReference type="RuleBase" id="RU004516"/>
    </source>
</evidence>
<comment type="similarity">
    <text evidence="2 9">Belongs to the class-IV pyridoxal-phosphate-dependent aminotransferase family.</text>
</comment>
<keyword evidence="7 11" id="KW-0100">Branched-chain amino acid biosynthesis</keyword>
<evidence type="ECO:0000313" key="14">
    <source>
        <dbReference type="Proteomes" id="UP000274756"/>
    </source>
</evidence>
<dbReference type="AlphaFoldDB" id="A0A158Q3W1"/>
<dbReference type="WBParaSite" id="DME_0000332001-mRNA-1">
    <property type="protein sequence ID" value="DME_0000332001-mRNA-1"/>
    <property type="gene ID" value="DME_0000332001"/>
</dbReference>
<dbReference type="PROSITE" id="PS00770">
    <property type="entry name" value="AA_TRANSFER_CLASS_4"/>
    <property type="match status" value="1"/>
</dbReference>
<dbReference type="EC" id="2.6.1.42" evidence="11"/>
<dbReference type="GO" id="GO:0009099">
    <property type="term" value="P:L-valine biosynthetic process"/>
    <property type="evidence" value="ECO:0007669"/>
    <property type="project" value="TreeGrafter"/>
</dbReference>
<evidence type="ECO:0000256" key="9">
    <source>
        <dbReference type="RuleBase" id="RU004106"/>
    </source>
</evidence>
<comment type="cofactor">
    <cofactor evidence="1 10">
        <name>pyridoxal 5'-phosphate</name>
        <dbReference type="ChEBI" id="CHEBI:597326"/>
    </cofactor>
</comment>
<dbReference type="InterPro" id="IPR001544">
    <property type="entry name" value="Aminotrans_IV"/>
</dbReference>
<feature type="modified residue" description="N6-(pyridoxal phosphate)lysine" evidence="8">
    <location>
        <position position="228"/>
    </location>
</feature>
<dbReference type="InterPro" id="IPR005786">
    <property type="entry name" value="B_amino_transII"/>
</dbReference>
<keyword evidence="5 11" id="KW-0808">Transferase</keyword>
<dbReference type="InterPro" id="IPR043132">
    <property type="entry name" value="BCAT-like_C"/>
</dbReference>
<protein>
    <recommendedName>
        <fullName evidence="11">Branched-chain-amino-acid aminotransferase</fullName>
        <ecNumber evidence="11">2.6.1.42</ecNumber>
    </recommendedName>
</protein>
<dbReference type="PANTHER" id="PTHR11825:SF44">
    <property type="entry name" value="BRANCHED-CHAIN-AMINO-ACID AMINOTRANSFERASE"/>
    <property type="match status" value="1"/>
</dbReference>
<dbReference type="GO" id="GO:0009098">
    <property type="term" value="P:L-leucine biosynthetic process"/>
    <property type="evidence" value="ECO:0007669"/>
    <property type="project" value="TreeGrafter"/>
</dbReference>
<comment type="catalytic activity">
    <reaction evidence="11">
        <text>L-isoleucine + 2-oxoglutarate = (S)-3-methyl-2-oxopentanoate + L-glutamate</text>
        <dbReference type="Rhea" id="RHEA:24801"/>
        <dbReference type="ChEBI" id="CHEBI:16810"/>
        <dbReference type="ChEBI" id="CHEBI:29985"/>
        <dbReference type="ChEBI" id="CHEBI:35146"/>
        <dbReference type="ChEBI" id="CHEBI:58045"/>
        <dbReference type="EC" id="2.6.1.42"/>
    </reaction>
</comment>
<dbReference type="Gene3D" id="3.30.470.10">
    <property type="match status" value="1"/>
</dbReference>
<dbReference type="Gene3D" id="3.20.10.10">
    <property type="entry name" value="D-amino Acid Aminotransferase, subunit A, domain 2"/>
    <property type="match status" value="1"/>
</dbReference>
<evidence type="ECO:0000313" key="15">
    <source>
        <dbReference type="WBParaSite" id="DME_0000332001-mRNA-1"/>
    </source>
</evidence>
<dbReference type="GO" id="GO:0004084">
    <property type="term" value="F:branched-chain-amino-acid transaminase activity"/>
    <property type="evidence" value="ECO:0007669"/>
    <property type="project" value="UniProtKB-EC"/>
</dbReference>
<evidence type="ECO:0000256" key="3">
    <source>
        <dbReference type="ARBA" id="ARBA00022576"/>
    </source>
</evidence>
<reference evidence="12 14" key="2">
    <citation type="submission" date="2018-11" db="EMBL/GenBank/DDBJ databases">
        <authorList>
            <consortium name="Pathogen Informatics"/>
        </authorList>
    </citation>
    <scope>NUCLEOTIDE SEQUENCE [LARGE SCALE GENOMIC DNA]</scope>
</reference>
<keyword evidence="14" id="KW-1185">Reference proteome</keyword>
<evidence type="ECO:0000256" key="6">
    <source>
        <dbReference type="ARBA" id="ARBA00022898"/>
    </source>
</evidence>
<gene>
    <name evidence="12" type="ORF">DME_LOCUS7479</name>
</gene>
<evidence type="ECO:0000313" key="13">
    <source>
        <dbReference type="Proteomes" id="UP000038040"/>
    </source>
</evidence>
<evidence type="ECO:0000256" key="2">
    <source>
        <dbReference type="ARBA" id="ARBA00009320"/>
    </source>
</evidence>
<evidence type="ECO:0000256" key="7">
    <source>
        <dbReference type="ARBA" id="ARBA00023304"/>
    </source>
</evidence>
<dbReference type="InterPro" id="IPR036038">
    <property type="entry name" value="Aminotransferase-like"/>
</dbReference>